<dbReference type="GO" id="GO:0016787">
    <property type="term" value="F:hydrolase activity"/>
    <property type="evidence" value="ECO:0007669"/>
    <property type="project" value="UniProtKB-KW"/>
</dbReference>
<evidence type="ECO:0000259" key="2">
    <source>
        <dbReference type="Pfam" id="PF00857"/>
    </source>
</evidence>
<feature type="domain" description="Isochorismatase-like" evidence="2">
    <location>
        <begin position="63"/>
        <end position="215"/>
    </location>
</feature>
<dbReference type="EMBL" id="JAAGNC010000212">
    <property type="protein sequence ID" value="NEC62416.1"/>
    <property type="molecule type" value="Genomic_DNA"/>
</dbReference>
<protein>
    <submittedName>
        <fullName evidence="3">Cysteine hydrolase</fullName>
    </submittedName>
</protein>
<dbReference type="SUPFAM" id="SSF52499">
    <property type="entry name" value="Isochorismatase-like hydrolases"/>
    <property type="match status" value="1"/>
</dbReference>
<name>A0ABX0C417_9PSEU</name>
<evidence type="ECO:0000313" key="4">
    <source>
        <dbReference type="Proteomes" id="UP000470404"/>
    </source>
</evidence>
<gene>
    <name evidence="3" type="ORF">G3I59_44165</name>
</gene>
<dbReference type="Gene3D" id="3.40.50.850">
    <property type="entry name" value="Isochorismatase-like"/>
    <property type="match status" value="1"/>
</dbReference>
<keyword evidence="1 3" id="KW-0378">Hydrolase</keyword>
<dbReference type="PANTHER" id="PTHR43540">
    <property type="entry name" value="PEROXYUREIDOACRYLATE/UREIDOACRYLATE AMIDOHYDROLASE-RELATED"/>
    <property type="match status" value="1"/>
</dbReference>
<evidence type="ECO:0000313" key="3">
    <source>
        <dbReference type="EMBL" id="NEC62416.1"/>
    </source>
</evidence>
<dbReference type="InterPro" id="IPR036380">
    <property type="entry name" value="Isochorismatase-like_sf"/>
</dbReference>
<reference evidence="3 4" key="1">
    <citation type="submission" date="2020-01" db="EMBL/GenBank/DDBJ databases">
        <title>Insect and environment-associated Actinomycetes.</title>
        <authorList>
            <person name="Currrie C."/>
            <person name="Chevrette M."/>
            <person name="Carlson C."/>
            <person name="Stubbendieck R."/>
            <person name="Wendt-Pienkowski E."/>
        </authorList>
    </citation>
    <scope>NUCLEOTIDE SEQUENCE [LARGE SCALE GENOMIC DNA]</scope>
    <source>
        <strain evidence="3 4">SID8386</strain>
    </source>
</reference>
<dbReference type="Pfam" id="PF00857">
    <property type="entry name" value="Isochorismatase"/>
    <property type="match status" value="1"/>
</dbReference>
<dbReference type="Proteomes" id="UP000470404">
    <property type="component" value="Unassembled WGS sequence"/>
</dbReference>
<comment type="caution">
    <text evidence="3">The sequence shown here is derived from an EMBL/GenBank/DDBJ whole genome shotgun (WGS) entry which is preliminary data.</text>
</comment>
<keyword evidence="4" id="KW-1185">Reference proteome</keyword>
<accession>A0ABX0C417</accession>
<dbReference type="InterPro" id="IPR000868">
    <property type="entry name" value="Isochorismatase-like_dom"/>
</dbReference>
<organism evidence="3 4">
    <name type="scientific">Amycolatopsis rubida</name>
    <dbReference type="NCBI Taxonomy" id="112413"/>
    <lineage>
        <taxon>Bacteria</taxon>
        <taxon>Bacillati</taxon>
        <taxon>Actinomycetota</taxon>
        <taxon>Actinomycetes</taxon>
        <taxon>Pseudonocardiales</taxon>
        <taxon>Pseudonocardiaceae</taxon>
        <taxon>Amycolatopsis</taxon>
    </lineage>
</organism>
<dbReference type="CDD" id="cd00431">
    <property type="entry name" value="cysteine_hydrolases"/>
    <property type="match status" value="1"/>
</dbReference>
<proteinExistence type="predicted"/>
<dbReference type="InterPro" id="IPR050272">
    <property type="entry name" value="Isochorismatase-like_hydrls"/>
</dbReference>
<sequence>MMLPDALSGRWYNSRAFDLADPWADFTPKSTAVVLVDLINWQAHRDGFSARVASGDYKTARCENVVLPALSRVLAAARDAGAAIVHSRLASRAADCADIVPALRAYVRAAQAWEGNWAAEPLDGLHAPGDLVVTKSGSGAFGSSDLDQVLRNLGVRTVLYAGVVTDRCVLLTAAGGFDLGYQQYLLTDCTAASTAADQAAAERLIGGYLARPVTATEAAGAFETS</sequence>
<evidence type="ECO:0000256" key="1">
    <source>
        <dbReference type="ARBA" id="ARBA00022801"/>
    </source>
</evidence>